<dbReference type="InterPro" id="IPR001296">
    <property type="entry name" value="Glyco_trans_1"/>
</dbReference>
<dbReference type="PANTHER" id="PTHR45947">
    <property type="entry name" value="SULFOQUINOVOSYL TRANSFERASE SQD2"/>
    <property type="match status" value="1"/>
</dbReference>
<evidence type="ECO:0000313" key="3">
    <source>
        <dbReference type="Proteomes" id="UP000034690"/>
    </source>
</evidence>
<comment type="caution">
    <text evidence="2">The sequence shown here is derived from an EMBL/GenBank/DDBJ whole genome shotgun (WGS) entry which is preliminary data.</text>
</comment>
<proteinExistence type="predicted"/>
<keyword evidence="2" id="KW-0808">Transferase</keyword>
<dbReference type="Proteomes" id="UP000034690">
    <property type="component" value="Unassembled WGS sequence"/>
</dbReference>
<evidence type="ECO:0000259" key="1">
    <source>
        <dbReference type="Pfam" id="PF00534"/>
    </source>
</evidence>
<organism evidence="2 3">
    <name type="scientific">Candidatus Woesebacteria bacterium GW2011_GWA1_39_21b</name>
    <dbReference type="NCBI Taxonomy" id="1618551"/>
    <lineage>
        <taxon>Bacteria</taxon>
        <taxon>Candidatus Woeseibacteriota</taxon>
    </lineage>
</organism>
<dbReference type="Pfam" id="PF00534">
    <property type="entry name" value="Glycos_transf_1"/>
    <property type="match status" value="1"/>
</dbReference>
<reference evidence="2 3" key="1">
    <citation type="journal article" date="2015" name="Nature">
        <title>rRNA introns, odd ribosomes, and small enigmatic genomes across a large radiation of phyla.</title>
        <authorList>
            <person name="Brown C.T."/>
            <person name="Hug L.A."/>
            <person name="Thomas B.C."/>
            <person name="Sharon I."/>
            <person name="Castelle C.J."/>
            <person name="Singh A."/>
            <person name="Wilkins M.J."/>
            <person name="Williams K.H."/>
            <person name="Banfield J.F."/>
        </authorList>
    </citation>
    <scope>NUCLEOTIDE SEQUENCE [LARGE SCALE GENOMIC DNA]</scope>
</reference>
<dbReference type="InterPro" id="IPR050194">
    <property type="entry name" value="Glycosyltransferase_grp1"/>
</dbReference>
<protein>
    <submittedName>
        <fullName evidence="2">Glycosyltransferase</fullName>
    </submittedName>
</protein>
<evidence type="ECO:0000313" key="2">
    <source>
        <dbReference type="EMBL" id="KKR14033.1"/>
    </source>
</evidence>
<dbReference type="CDD" id="cd03801">
    <property type="entry name" value="GT4_PimA-like"/>
    <property type="match status" value="1"/>
</dbReference>
<dbReference type="EMBL" id="LBWQ01000006">
    <property type="protein sequence ID" value="KKR14033.1"/>
    <property type="molecule type" value="Genomic_DNA"/>
</dbReference>
<dbReference type="Gene3D" id="3.40.50.2000">
    <property type="entry name" value="Glycogen Phosphorylase B"/>
    <property type="match status" value="2"/>
</dbReference>
<accession>A0A0G0NEU6</accession>
<dbReference type="SUPFAM" id="SSF53756">
    <property type="entry name" value="UDP-Glycosyltransferase/glycogen phosphorylase"/>
    <property type="match status" value="1"/>
</dbReference>
<sequence>MGLKNNQKSKIKNKKFIFFALSPTGTGLSGSDRIFIELAREWSKSLPITIHTTQEGMEMIKRQKLKGEYLKVVKVEKSRLPGNLFLKYFYKIYLGIKLGFSLNLLTTNYQLPTTILYSSSDFWMDILPAVILKILFKRIKWVATWYQTAPNPLKGYEESQNLKTKRLKNIRQERYNFSAFLYWFSQLVTKPLISRYADKVIVNNVDEQKQFPSHNKRGDIIVLLGAVPLDSIHEFLTTNYQLLATKLYDAVFQGRFHPQKGVVELIDVWKKIVEKKPDAKLAMIGDGPLMSEVKKRITMNKLTNNIELFGYLFDGPEKYKIFSQSKIVVHPAFYDSGGMASAEAMAFGIPGVGFNLKAYESYYPRGMVKVKTGDLQEFVNAILNLLDNKKLRYKLGREAQDMIEKNWSWNKRANELLLKINA</sequence>
<dbReference type="AlphaFoldDB" id="A0A0G0NEU6"/>
<gene>
    <name evidence="2" type="ORF">UT40_C0006G0023</name>
</gene>
<dbReference type="PATRIC" id="fig|1618551.3.peg.346"/>
<dbReference type="PANTHER" id="PTHR45947:SF3">
    <property type="entry name" value="SULFOQUINOVOSYL TRANSFERASE SQD2"/>
    <property type="match status" value="1"/>
</dbReference>
<feature type="domain" description="Glycosyl transferase family 1" evidence="1">
    <location>
        <begin position="245"/>
        <end position="401"/>
    </location>
</feature>
<dbReference type="GO" id="GO:0016757">
    <property type="term" value="F:glycosyltransferase activity"/>
    <property type="evidence" value="ECO:0007669"/>
    <property type="project" value="InterPro"/>
</dbReference>
<name>A0A0G0NEU6_9BACT</name>